<feature type="domain" description="GIY-YIG" evidence="10">
    <location>
        <begin position="7"/>
        <end position="89"/>
    </location>
</feature>
<comment type="caution">
    <text evidence="8">Lacks conserved residue(s) required for the propagation of feature annotation.</text>
</comment>
<sequence length="429" mass="48156">MDKPIPAFYCCYLLRSTVRHANLYVGSTPNPVRRLRQHNGQSKGGAVRTSRDALRPWEMACIVSGFPSKVAALQFEWAWQHTHLTRHIPAEDRITTTHTAIRISPHTGKTRKRPTKPRSSLTDKLSNLHLLLRVKSFERWPLRVTFFAEDVHRVWQNWTKTTPFKLRSGIRVELETAKLLEVFCRPDSEGEPDTHETIGNGEGIDGIDVSYEGSKAHLEKSRTLFEEGKTFACGICSKRMKPAKSIILVCPEGDCRTTSHITCLSESFLEQEGKSGSIVPLQGQCPGCKKTVLWSTLMKELSLRTRGEKEVASLFKKRRRRASPTKTTAAAAAATEALDGQASSDDESEFLDIEDVLPPSAKDSIMPGFNSDDEYEDVDYWYSRRGDMDVDVPEGPRTTVETSKAAIAADKFIPIVIEDSDWDESVELD</sequence>
<dbReference type="PANTHER" id="PTHR20208">
    <property type="entry name" value="STRUCTURE-SPECIFIC ENDONUCLEASE SUBUNIT SLX1"/>
    <property type="match status" value="1"/>
</dbReference>
<evidence type="ECO:0000256" key="2">
    <source>
        <dbReference type="ARBA" id="ARBA00022759"/>
    </source>
</evidence>
<dbReference type="InterPro" id="IPR000305">
    <property type="entry name" value="GIY-YIG_endonuc"/>
</dbReference>
<evidence type="ECO:0000256" key="3">
    <source>
        <dbReference type="ARBA" id="ARBA00022763"/>
    </source>
</evidence>
<dbReference type="InterPro" id="IPR013083">
    <property type="entry name" value="Znf_RING/FYVE/PHD"/>
</dbReference>
<proteinExistence type="inferred from homology"/>
<keyword evidence="7 8" id="KW-0539">Nucleus</keyword>
<comment type="subunit">
    <text evidence="8">Forms a heterodimer with SLX4.</text>
</comment>
<dbReference type="PANTHER" id="PTHR20208:SF10">
    <property type="entry name" value="STRUCTURE-SPECIFIC ENDONUCLEASE SUBUNIT SLX1"/>
    <property type="match status" value="1"/>
</dbReference>
<protein>
    <submittedName>
        <fullName evidence="11">Slx4p interacting protein</fullName>
    </submittedName>
</protein>
<dbReference type="Pfam" id="PF01541">
    <property type="entry name" value="GIY-YIG"/>
    <property type="match status" value="1"/>
</dbReference>
<dbReference type="CDD" id="cd10455">
    <property type="entry name" value="GIY-YIG_SLX1"/>
    <property type="match status" value="1"/>
</dbReference>
<evidence type="ECO:0000313" key="11">
    <source>
        <dbReference type="EMBL" id="KAL1635873.1"/>
    </source>
</evidence>
<evidence type="ECO:0000256" key="7">
    <source>
        <dbReference type="ARBA" id="ARBA00023242"/>
    </source>
</evidence>
<evidence type="ECO:0000256" key="8">
    <source>
        <dbReference type="HAMAP-Rule" id="MF_03100"/>
    </source>
</evidence>
<comment type="cofactor">
    <cofactor evidence="8">
        <name>a divalent metal cation</name>
        <dbReference type="ChEBI" id="CHEBI:60240"/>
    </cofactor>
</comment>
<dbReference type="Gene3D" id="3.40.1440.10">
    <property type="entry name" value="GIY-YIG endonuclease"/>
    <property type="match status" value="1"/>
</dbReference>
<organism evidence="11 12">
    <name type="scientific">Neofusicoccum ribis</name>
    <dbReference type="NCBI Taxonomy" id="45134"/>
    <lineage>
        <taxon>Eukaryota</taxon>
        <taxon>Fungi</taxon>
        <taxon>Dikarya</taxon>
        <taxon>Ascomycota</taxon>
        <taxon>Pezizomycotina</taxon>
        <taxon>Dothideomycetes</taxon>
        <taxon>Dothideomycetes incertae sedis</taxon>
        <taxon>Botryosphaeriales</taxon>
        <taxon>Botryosphaeriaceae</taxon>
        <taxon>Neofusicoccum</taxon>
    </lineage>
</organism>
<evidence type="ECO:0000256" key="4">
    <source>
        <dbReference type="ARBA" id="ARBA00022801"/>
    </source>
</evidence>
<keyword evidence="3 8" id="KW-0227">DNA damage</keyword>
<keyword evidence="12" id="KW-1185">Reference proteome</keyword>
<dbReference type="InterPro" id="IPR048749">
    <property type="entry name" value="SLX1_C"/>
</dbReference>
<evidence type="ECO:0000259" key="10">
    <source>
        <dbReference type="PROSITE" id="PS50164"/>
    </source>
</evidence>
<dbReference type="Pfam" id="PF21202">
    <property type="entry name" value="SLX1_C"/>
    <property type="match status" value="1"/>
</dbReference>
<dbReference type="Gene3D" id="3.30.40.10">
    <property type="entry name" value="Zinc/RING finger domain, C3HC4 (zinc finger)"/>
    <property type="match status" value="1"/>
</dbReference>
<evidence type="ECO:0000256" key="1">
    <source>
        <dbReference type="ARBA" id="ARBA00022722"/>
    </source>
</evidence>
<keyword evidence="6 8" id="KW-0234">DNA repair</keyword>
<dbReference type="HAMAP" id="MF_03100">
    <property type="entry name" value="Endonuc_su_Slx1"/>
    <property type="match status" value="1"/>
</dbReference>
<evidence type="ECO:0000256" key="6">
    <source>
        <dbReference type="ARBA" id="ARBA00023204"/>
    </source>
</evidence>
<dbReference type="PROSITE" id="PS50164">
    <property type="entry name" value="GIY_YIG"/>
    <property type="match status" value="1"/>
</dbReference>
<comment type="caution">
    <text evidence="11">The sequence shown here is derived from an EMBL/GenBank/DDBJ whole genome shotgun (WGS) entry which is preliminary data.</text>
</comment>
<evidence type="ECO:0000313" key="12">
    <source>
        <dbReference type="Proteomes" id="UP001521116"/>
    </source>
</evidence>
<keyword evidence="5 8" id="KW-0233">DNA recombination</keyword>
<reference evidence="11 12" key="1">
    <citation type="submission" date="2024-02" db="EMBL/GenBank/DDBJ databases">
        <title>De novo assembly and annotation of 12 fungi associated with fruit tree decline syndrome in Ontario, Canada.</title>
        <authorList>
            <person name="Sulman M."/>
            <person name="Ellouze W."/>
            <person name="Ilyukhin E."/>
        </authorList>
    </citation>
    <scope>NUCLEOTIDE SEQUENCE [LARGE SCALE GENOMIC DNA]</scope>
    <source>
        <strain evidence="11 12">M1-105</strain>
    </source>
</reference>
<comment type="subcellular location">
    <subcellularLocation>
        <location evidence="8">Nucleus</location>
    </subcellularLocation>
</comment>
<dbReference type="EMBL" id="JAJVDC020000009">
    <property type="protein sequence ID" value="KAL1635873.1"/>
    <property type="molecule type" value="Genomic_DNA"/>
</dbReference>
<evidence type="ECO:0000256" key="9">
    <source>
        <dbReference type="SAM" id="MobiDB-lite"/>
    </source>
</evidence>
<dbReference type="InterPro" id="IPR050381">
    <property type="entry name" value="SLX1_endonuclease"/>
</dbReference>
<keyword evidence="2 8" id="KW-0255">Endonuclease</keyword>
<accession>A0ABR3T8J0</accession>
<dbReference type="InterPro" id="IPR035901">
    <property type="entry name" value="GIY-YIG_endonuc_sf"/>
</dbReference>
<dbReference type="InterPro" id="IPR027520">
    <property type="entry name" value="Slx1"/>
</dbReference>
<evidence type="ECO:0000256" key="5">
    <source>
        <dbReference type="ARBA" id="ARBA00023172"/>
    </source>
</evidence>
<name>A0ABR3T8J0_9PEZI</name>
<feature type="region of interest" description="Disordered" evidence="9">
    <location>
        <begin position="102"/>
        <end position="121"/>
    </location>
</feature>
<keyword evidence="4 8" id="KW-0378">Hydrolase</keyword>
<comment type="function">
    <text evidence="8">Catalytic subunit of the SLX1-SLX4 structure-specific endonuclease that resolves DNA secondary structures generated during DNA repair and recombination. Has endonuclease activity towards branched DNA substrates, introducing single-strand cuts in duplex DNA close to junctions with ss-DNA.</text>
</comment>
<dbReference type="SUPFAM" id="SSF82771">
    <property type="entry name" value="GIY-YIG endonuclease"/>
    <property type="match status" value="1"/>
</dbReference>
<comment type="similarity">
    <text evidence="8">Belongs to the SLX1 family.</text>
</comment>
<dbReference type="Proteomes" id="UP001521116">
    <property type="component" value="Unassembled WGS sequence"/>
</dbReference>
<keyword evidence="1 8" id="KW-0540">Nuclease</keyword>
<gene>
    <name evidence="11" type="primary">SLX1</name>
    <name evidence="11" type="ORF">SLS56_001568</name>
</gene>